<keyword evidence="15" id="KW-1185">Reference proteome</keyword>
<evidence type="ECO:0000256" key="7">
    <source>
        <dbReference type="ARBA" id="ARBA00023004"/>
    </source>
</evidence>
<evidence type="ECO:0000256" key="9">
    <source>
        <dbReference type="ARBA" id="ARBA00023163"/>
    </source>
</evidence>
<keyword evidence="3" id="KW-0479">Metal-binding</keyword>
<dbReference type="Gene3D" id="1.20.1280.270">
    <property type="match status" value="1"/>
</dbReference>
<keyword evidence="9" id="KW-0804">Transcription</keyword>
<evidence type="ECO:0000313" key="14">
    <source>
        <dbReference type="EMBL" id="OEU09585.1"/>
    </source>
</evidence>
<evidence type="ECO:0000256" key="10">
    <source>
        <dbReference type="ARBA" id="ARBA00023242"/>
    </source>
</evidence>
<dbReference type="PANTHER" id="PTHR12480">
    <property type="entry name" value="ARGININE DEMETHYLASE AND LYSYL-HYDROXYLASE JMJD"/>
    <property type="match status" value="1"/>
</dbReference>
<evidence type="ECO:0000256" key="4">
    <source>
        <dbReference type="ARBA" id="ARBA00022853"/>
    </source>
</evidence>
<keyword evidence="10" id="KW-0539">Nucleus</keyword>
<comment type="similarity">
    <text evidence="11">Belongs to the JMJD6 family.</text>
</comment>
<comment type="cofactor">
    <cofactor evidence="1">
        <name>Fe(2+)</name>
        <dbReference type="ChEBI" id="CHEBI:29033"/>
    </cofactor>
</comment>
<dbReference type="Proteomes" id="UP000095751">
    <property type="component" value="Unassembled WGS sequence"/>
</dbReference>
<dbReference type="GO" id="GO:0033749">
    <property type="term" value="F:histone H4R3 demethylase activity"/>
    <property type="evidence" value="ECO:0007669"/>
    <property type="project" value="TreeGrafter"/>
</dbReference>
<dbReference type="SUPFAM" id="SSF51197">
    <property type="entry name" value="Clavaminate synthase-like"/>
    <property type="match status" value="1"/>
</dbReference>
<dbReference type="InterPro" id="IPR050910">
    <property type="entry name" value="JMJD6_ArgDemeth/LysHydrox"/>
</dbReference>
<dbReference type="GO" id="GO:0046872">
    <property type="term" value="F:metal ion binding"/>
    <property type="evidence" value="ECO:0007669"/>
    <property type="project" value="UniProtKB-KW"/>
</dbReference>
<comment type="subcellular location">
    <subcellularLocation>
        <location evidence="2">Nucleus</location>
    </subcellularLocation>
</comment>
<gene>
    <name evidence="14" type="ORF">FRACYDRAFT_271391</name>
</gene>
<sequence length="422" mass="49818">MGWKTELHNAKLGHRPRLKGNWERDGCFESFPDLVERLEKEENYQSYYIDEETTDIWRNKSIPSILDAATCTREVFRKEYEEQCIPSIIKNIAAGYDGGEFVGAWAAQDKWQIKALENDDVLIERRYKCGEDDYEKNIKVKLRHFIEYGKENQDDSPLYIFDSSFDDDRGKKRLLDDYRVPSYFSDDLFRLISESRRPPYRWWLMGPKRSGTCVHIDPLATSAWNTLVVGKKRWVIFPPHLSKSIVKGNGLVRNDEDDEAVHYFSFILPRIKRKASLMRGIPKYKNFCCFEFTQNAGETIYIPQGWWHAVLNITDTVAVTQNFCSPRTFDKSWLKTRSGRKRMAWKLLNALDEHGYPELAARARELNERDDFVMKYDPVEIEKRQRMERQRKKDSKRRKDKKKEDASKRTRMDSPTSTADNV</sequence>
<proteinExistence type="inferred from homology"/>
<keyword evidence="8" id="KW-0805">Transcription regulation</keyword>
<feature type="compositionally biased region" description="Basic and acidic residues" evidence="12">
    <location>
        <begin position="402"/>
        <end position="412"/>
    </location>
</feature>
<keyword evidence="6" id="KW-0560">Oxidoreductase</keyword>
<dbReference type="OrthoDB" id="424465at2759"/>
<dbReference type="EMBL" id="KV784375">
    <property type="protein sequence ID" value="OEU09585.1"/>
    <property type="molecule type" value="Genomic_DNA"/>
</dbReference>
<dbReference type="KEGG" id="fcy:FRACYDRAFT_271391"/>
<dbReference type="InParanoid" id="A0A1E7EUV2"/>
<evidence type="ECO:0000256" key="11">
    <source>
        <dbReference type="ARBA" id="ARBA00038068"/>
    </source>
</evidence>
<dbReference type="GO" id="GO:0005737">
    <property type="term" value="C:cytoplasm"/>
    <property type="evidence" value="ECO:0007669"/>
    <property type="project" value="TreeGrafter"/>
</dbReference>
<name>A0A1E7EUV2_9STRA</name>
<keyword evidence="4" id="KW-0156">Chromatin regulator</keyword>
<keyword evidence="7" id="KW-0408">Iron</keyword>
<organism evidence="14 15">
    <name type="scientific">Fragilariopsis cylindrus CCMP1102</name>
    <dbReference type="NCBI Taxonomy" id="635003"/>
    <lineage>
        <taxon>Eukaryota</taxon>
        <taxon>Sar</taxon>
        <taxon>Stramenopiles</taxon>
        <taxon>Ochrophyta</taxon>
        <taxon>Bacillariophyta</taxon>
        <taxon>Bacillariophyceae</taxon>
        <taxon>Bacillariophycidae</taxon>
        <taxon>Bacillariales</taxon>
        <taxon>Bacillariaceae</taxon>
        <taxon>Fragilariopsis</taxon>
    </lineage>
</organism>
<feature type="compositionally biased region" description="Basic residues" evidence="12">
    <location>
        <begin position="389"/>
        <end position="401"/>
    </location>
</feature>
<evidence type="ECO:0000256" key="12">
    <source>
        <dbReference type="SAM" id="MobiDB-lite"/>
    </source>
</evidence>
<dbReference type="GO" id="GO:0106140">
    <property type="term" value="F:P-TEFb complex binding"/>
    <property type="evidence" value="ECO:0007669"/>
    <property type="project" value="TreeGrafter"/>
</dbReference>
<dbReference type="InterPro" id="IPR003347">
    <property type="entry name" value="JmjC_dom"/>
</dbReference>
<dbReference type="AlphaFoldDB" id="A0A1E7EUV2"/>
<dbReference type="GO" id="GO:0005634">
    <property type="term" value="C:nucleus"/>
    <property type="evidence" value="ECO:0007669"/>
    <property type="project" value="UniProtKB-SubCell"/>
</dbReference>
<dbReference type="Pfam" id="PF02373">
    <property type="entry name" value="JmjC"/>
    <property type="match status" value="1"/>
</dbReference>
<dbReference type="SMART" id="SM00558">
    <property type="entry name" value="JmjC"/>
    <property type="match status" value="1"/>
</dbReference>
<feature type="domain" description="JmjC" evidence="13">
    <location>
        <begin position="169"/>
        <end position="340"/>
    </location>
</feature>
<dbReference type="PROSITE" id="PS51184">
    <property type="entry name" value="JMJC"/>
    <property type="match status" value="1"/>
</dbReference>
<protein>
    <submittedName>
        <fullName evidence="14">Clavaminate synthase-like protein</fullName>
    </submittedName>
</protein>
<evidence type="ECO:0000256" key="3">
    <source>
        <dbReference type="ARBA" id="ARBA00022723"/>
    </source>
</evidence>
<evidence type="ECO:0000256" key="5">
    <source>
        <dbReference type="ARBA" id="ARBA00022964"/>
    </source>
</evidence>
<evidence type="ECO:0000256" key="6">
    <source>
        <dbReference type="ARBA" id="ARBA00023002"/>
    </source>
</evidence>
<evidence type="ECO:0000256" key="2">
    <source>
        <dbReference type="ARBA" id="ARBA00004123"/>
    </source>
</evidence>
<keyword evidence="5" id="KW-0223">Dioxygenase</keyword>
<evidence type="ECO:0000256" key="8">
    <source>
        <dbReference type="ARBA" id="ARBA00023015"/>
    </source>
</evidence>
<accession>A0A1E7EUV2</accession>
<evidence type="ECO:0000313" key="15">
    <source>
        <dbReference type="Proteomes" id="UP000095751"/>
    </source>
</evidence>
<dbReference type="Gene3D" id="2.60.120.650">
    <property type="entry name" value="Cupin"/>
    <property type="match status" value="1"/>
</dbReference>
<evidence type="ECO:0000256" key="1">
    <source>
        <dbReference type="ARBA" id="ARBA00001954"/>
    </source>
</evidence>
<feature type="region of interest" description="Disordered" evidence="12">
    <location>
        <begin position="383"/>
        <end position="422"/>
    </location>
</feature>
<evidence type="ECO:0000259" key="13">
    <source>
        <dbReference type="PROSITE" id="PS51184"/>
    </source>
</evidence>
<reference evidence="14 15" key="1">
    <citation type="submission" date="2016-09" db="EMBL/GenBank/DDBJ databases">
        <title>Extensive genetic diversity and differential bi-allelic expression allows diatom success in the polar Southern Ocean.</title>
        <authorList>
            <consortium name="DOE Joint Genome Institute"/>
            <person name="Mock T."/>
            <person name="Otillar R.P."/>
            <person name="Strauss J."/>
            <person name="Dupont C."/>
            <person name="Frickenhaus S."/>
            <person name="Maumus F."/>
            <person name="Mcmullan M."/>
            <person name="Sanges R."/>
            <person name="Schmutz J."/>
            <person name="Toseland A."/>
            <person name="Valas R."/>
            <person name="Veluchamy A."/>
            <person name="Ward B.J."/>
            <person name="Allen A."/>
            <person name="Barry K."/>
            <person name="Falciatore A."/>
            <person name="Ferrante M."/>
            <person name="Fortunato A.E."/>
            <person name="Gloeckner G."/>
            <person name="Gruber A."/>
            <person name="Hipkin R."/>
            <person name="Janech M."/>
            <person name="Kroth P."/>
            <person name="Leese F."/>
            <person name="Lindquist E."/>
            <person name="Lyon B.R."/>
            <person name="Martin J."/>
            <person name="Mayer C."/>
            <person name="Parker M."/>
            <person name="Quesneville H."/>
            <person name="Raymond J."/>
            <person name="Uhlig C."/>
            <person name="Valentin K.U."/>
            <person name="Worden A.Z."/>
            <person name="Armbrust E.V."/>
            <person name="Bowler C."/>
            <person name="Green B."/>
            <person name="Moulton V."/>
            <person name="Van Oosterhout C."/>
            <person name="Grigoriev I."/>
        </authorList>
    </citation>
    <scope>NUCLEOTIDE SEQUENCE [LARGE SCALE GENOMIC DNA]</scope>
    <source>
        <strain evidence="14 15">CCMP1102</strain>
    </source>
</reference>
<feature type="compositionally biased region" description="Polar residues" evidence="12">
    <location>
        <begin position="413"/>
        <end position="422"/>
    </location>
</feature>
<dbReference type="PANTHER" id="PTHR12480:SF32">
    <property type="entry name" value="BIFUNCTIONAL ARGININE DEMETHYLASE AND LYSYL-HYDROXYLASE JMJD6"/>
    <property type="match status" value="1"/>
</dbReference>